<dbReference type="HOGENOM" id="CLU_000445_119_3_7"/>
<dbReference type="STRING" id="448385.sce5177"/>
<proteinExistence type="predicted"/>
<accession>A9FRY2</accession>
<dbReference type="InterPro" id="IPR058031">
    <property type="entry name" value="AAA_lid_NorR"/>
</dbReference>
<dbReference type="InterPro" id="IPR009057">
    <property type="entry name" value="Homeodomain-like_sf"/>
</dbReference>
<evidence type="ECO:0000259" key="6">
    <source>
        <dbReference type="PROSITE" id="PS50006"/>
    </source>
</evidence>
<dbReference type="AlphaFoldDB" id="A9FRY2"/>
<gene>
    <name evidence="8" type="ordered locus">sce5177</name>
</gene>
<dbReference type="SUPFAM" id="SSF52540">
    <property type="entry name" value="P-loop containing nucleoside triphosphate hydrolases"/>
    <property type="match status" value="1"/>
</dbReference>
<evidence type="ECO:0000256" key="1">
    <source>
        <dbReference type="ARBA" id="ARBA00022741"/>
    </source>
</evidence>
<dbReference type="PANTHER" id="PTHR32071">
    <property type="entry name" value="TRANSCRIPTIONAL REGULATORY PROTEIN"/>
    <property type="match status" value="1"/>
</dbReference>
<dbReference type="InterPro" id="IPR003593">
    <property type="entry name" value="AAA+_ATPase"/>
</dbReference>
<dbReference type="PROSITE" id="PS00675">
    <property type="entry name" value="SIGMA54_INTERACT_1"/>
    <property type="match status" value="1"/>
</dbReference>
<dbReference type="Gene3D" id="3.40.50.300">
    <property type="entry name" value="P-loop containing nucleotide triphosphate hydrolases"/>
    <property type="match status" value="1"/>
</dbReference>
<protein>
    <submittedName>
        <fullName evidence="8">Sigma-54 dependent transcriptional regulator</fullName>
    </submittedName>
</protein>
<dbReference type="SMART" id="SM00240">
    <property type="entry name" value="FHA"/>
    <property type="match status" value="1"/>
</dbReference>
<feature type="compositionally biased region" description="Low complexity" evidence="5">
    <location>
        <begin position="90"/>
        <end position="105"/>
    </location>
</feature>
<dbReference type="Pfam" id="PF00498">
    <property type="entry name" value="FHA"/>
    <property type="match status" value="1"/>
</dbReference>
<feature type="region of interest" description="Disordered" evidence="5">
    <location>
        <begin position="86"/>
        <end position="107"/>
    </location>
</feature>
<evidence type="ECO:0000256" key="5">
    <source>
        <dbReference type="SAM" id="MobiDB-lite"/>
    </source>
</evidence>
<dbReference type="InterPro" id="IPR025662">
    <property type="entry name" value="Sigma_54_int_dom_ATP-bd_1"/>
</dbReference>
<name>A9FRY2_SORC5</name>
<dbReference type="GO" id="GO:0043565">
    <property type="term" value="F:sequence-specific DNA binding"/>
    <property type="evidence" value="ECO:0007669"/>
    <property type="project" value="InterPro"/>
</dbReference>
<dbReference type="PROSITE" id="PS50006">
    <property type="entry name" value="FHA_DOMAIN"/>
    <property type="match status" value="1"/>
</dbReference>
<keyword evidence="4" id="KW-0804">Transcription</keyword>
<evidence type="ECO:0000313" key="8">
    <source>
        <dbReference type="EMBL" id="CAN95340.1"/>
    </source>
</evidence>
<dbReference type="InterPro" id="IPR025943">
    <property type="entry name" value="Sigma_54_int_dom_ATP-bd_2"/>
</dbReference>
<dbReference type="InterPro" id="IPR002078">
    <property type="entry name" value="Sigma_54_int"/>
</dbReference>
<dbReference type="GO" id="GO:0006355">
    <property type="term" value="P:regulation of DNA-templated transcription"/>
    <property type="evidence" value="ECO:0007669"/>
    <property type="project" value="InterPro"/>
</dbReference>
<sequence>MNDAAAEHGALTLADQEHRLLVTSELDAQVVLELQGAPGALDALEARGAWDALHEHRTLMDKLVRRRPPETPVLVRNSASASACVERGRAGSPAHAAPPASPGARSCEKGVSSVAVIRETDIGPETTPLSSSFIDAIQGVRQDDRRVALLVYHRDGAERAVLSPGVPVVIGRAPPSQVQIGDVSLSREHARFTQSGDKVVIEDLRSTNGTWLGGERITRGEVKPGEEVILGKVVVAVRSITAAEDELPGLMSHEQLRVALEEEVKRARYFGRSFAVVMARVARQPGAHVSHLFPRVRALLRPVDRIALYSSDVVAALLLEAGTEVALDVARALAAPPGGGSPVVLAGFATFPDAGTVAEELLDRCWSAVRSATVEQPVRSAPGGTWKSSPGTCNFEPVVVSSAMRRVFEIVKRVSRSSIPVLLLGETGTGKEVVARAIHDGGPRSGKPMVCVNCGAIPQQLVESTLFGHERGAFTGAWQQQRGVFEAADGGTVFLDEIGELPAAVQAALLRVLETRQVTRVGSNKPIDVDARVVAATHRDVEAMCASGAFRSDLFYRLNTMTMTIPPLRARPEDIEPLALRFLDQANQANGRSIRGFDADSLARLRAYSWPGNARELRNAIERAVVIAEGEWIAEEDLPERARAAPSSEPAAEAEKERPYQIGELTAAPPGGDYLKTRLQRCEAELIVEALRKASGNQTEAARALGMPLRTLVYKLKAHGIKRLGYAPPREP</sequence>
<dbReference type="Pfam" id="PF00158">
    <property type="entry name" value="Sigma54_activat"/>
    <property type="match status" value="1"/>
</dbReference>
<dbReference type="Gene3D" id="2.60.200.20">
    <property type="match status" value="1"/>
</dbReference>
<evidence type="ECO:0000256" key="3">
    <source>
        <dbReference type="ARBA" id="ARBA00023015"/>
    </source>
</evidence>
<dbReference type="BioCyc" id="SCEL448385:SCE_RS26565-MONOMER"/>
<keyword evidence="3" id="KW-0805">Transcription regulation</keyword>
<dbReference type="CDD" id="cd00060">
    <property type="entry name" value="FHA"/>
    <property type="match status" value="1"/>
</dbReference>
<dbReference type="PRINTS" id="PR01590">
    <property type="entry name" value="HTHFIS"/>
</dbReference>
<dbReference type="eggNOG" id="COG3829">
    <property type="taxonomic scope" value="Bacteria"/>
</dbReference>
<dbReference type="InterPro" id="IPR000253">
    <property type="entry name" value="FHA_dom"/>
</dbReference>
<dbReference type="SMART" id="SM00382">
    <property type="entry name" value="AAA"/>
    <property type="match status" value="1"/>
</dbReference>
<reference evidence="8 9" key="1">
    <citation type="journal article" date="2007" name="Nat. Biotechnol.">
        <title>Complete genome sequence of the myxobacterium Sorangium cellulosum.</title>
        <authorList>
            <person name="Schneiker S."/>
            <person name="Perlova O."/>
            <person name="Kaiser O."/>
            <person name="Gerth K."/>
            <person name="Alici A."/>
            <person name="Altmeyer M.O."/>
            <person name="Bartels D."/>
            <person name="Bekel T."/>
            <person name="Beyer S."/>
            <person name="Bode E."/>
            <person name="Bode H.B."/>
            <person name="Bolten C.J."/>
            <person name="Choudhuri J.V."/>
            <person name="Doss S."/>
            <person name="Elnakady Y.A."/>
            <person name="Frank B."/>
            <person name="Gaigalat L."/>
            <person name="Goesmann A."/>
            <person name="Groeger C."/>
            <person name="Gross F."/>
            <person name="Jelsbak L."/>
            <person name="Jelsbak L."/>
            <person name="Kalinowski J."/>
            <person name="Kegler C."/>
            <person name="Knauber T."/>
            <person name="Konietzny S."/>
            <person name="Kopp M."/>
            <person name="Krause L."/>
            <person name="Krug D."/>
            <person name="Linke B."/>
            <person name="Mahmud T."/>
            <person name="Martinez-Arias R."/>
            <person name="McHardy A.C."/>
            <person name="Merai M."/>
            <person name="Meyer F."/>
            <person name="Mormann S."/>
            <person name="Munoz-Dorado J."/>
            <person name="Perez J."/>
            <person name="Pradella S."/>
            <person name="Rachid S."/>
            <person name="Raddatz G."/>
            <person name="Rosenau F."/>
            <person name="Rueckert C."/>
            <person name="Sasse F."/>
            <person name="Scharfe M."/>
            <person name="Schuster S.C."/>
            <person name="Suen G."/>
            <person name="Treuner-Lange A."/>
            <person name="Velicer G.J."/>
            <person name="Vorholter F.-J."/>
            <person name="Weissman K.J."/>
            <person name="Welch R.D."/>
            <person name="Wenzel S.C."/>
            <person name="Whitworth D.E."/>
            <person name="Wilhelm S."/>
            <person name="Wittmann C."/>
            <person name="Bloecker H."/>
            <person name="Puehler A."/>
            <person name="Mueller R."/>
        </authorList>
    </citation>
    <scope>NUCLEOTIDE SEQUENCE [LARGE SCALE GENOMIC DNA]</scope>
    <source>
        <strain evidence="9">So ce56</strain>
    </source>
</reference>
<feature type="region of interest" description="Disordered" evidence="5">
    <location>
        <begin position="638"/>
        <end position="669"/>
    </location>
</feature>
<dbReference type="KEGG" id="scl:sce5177"/>
<dbReference type="EMBL" id="AM746676">
    <property type="protein sequence ID" value="CAN95340.1"/>
    <property type="molecule type" value="Genomic_DNA"/>
</dbReference>
<feature type="domain" description="FHA" evidence="6">
    <location>
        <begin position="168"/>
        <end position="217"/>
    </location>
</feature>
<dbReference type="CDD" id="cd00009">
    <property type="entry name" value="AAA"/>
    <property type="match status" value="1"/>
</dbReference>
<dbReference type="InterPro" id="IPR027417">
    <property type="entry name" value="P-loop_NTPase"/>
</dbReference>
<dbReference type="PROSITE" id="PS50045">
    <property type="entry name" value="SIGMA54_INTERACT_4"/>
    <property type="match status" value="1"/>
</dbReference>
<dbReference type="InterPro" id="IPR008984">
    <property type="entry name" value="SMAD_FHA_dom_sf"/>
</dbReference>
<dbReference type="InterPro" id="IPR002197">
    <property type="entry name" value="HTH_Fis"/>
</dbReference>
<dbReference type="Gene3D" id="1.10.10.60">
    <property type="entry name" value="Homeodomain-like"/>
    <property type="match status" value="1"/>
</dbReference>
<keyword evidence="9" id="KW-1185">Reference proteome</keyword>
<keyword evidence="1" id="KW-0547">Nucleotide-binding</keyword>
<dbReference type="SUPFAM" id="SSF46689">
    <property type="entry name" value="Homeodomain-like"/>
    <property type="match status" value="1"/>
</dbReference>
<dbReference type="Pfam" id="PF25601">
    <property type="entry name" value="AAA_lid_14"/>
    <property type="match status" value="1"/>
</dbReference>
<dbReference type="eggNOG" id="COG1716">
    <property type="taxonomic scope" value="Bacteria"/>
</dbReference>
<dbReference type="GO" id="GO:0005524">
    <property type="term" value="F:ATP binding"/>
    <property type="evidence" value="ECO:0007669"/>
    <property type="project" value="UniProtKB-KW"/>
</dbReference>
<evidence type="ECO:0000259" key="7">
    <source>
        <dbReference type="PROSITE" id="PS50045"/>
    </source>
</evidence>
<dbReference type="Pfam" id="PF02954">
    <property type="entry name" value="HTH_8"/>
    <property type="match status" value="1"/>
</dbReference>
<evidence type="ECO:0000256" key="2">
    <source>
        <dbReference type="ARBA" id="ARBA00022840"/>
    </source>
</evidence>
<dbReference type="SUPFAM" id="SSF49879">
    <property type="entry name" value="SMAD/FHA domain"/>
    <property type="match status" value="1"/>
</dbReference>
<feature type="domain" description="Sigma-54 factor interaction" evidence="7">
    <location>
        <begin position="397"/>
        <end position="626"/>
    </location>
</feature>
<evidence type="ECO:0000256" key="4">
    <source>
        <dbReference type="ARBA" id="ARBA00023163"/>
    </source>
</evidence>
<keyword evidence="2" id="KW-0067">ATP-binding</keyword>
<organism evidence="8 9">
    <name type="scientific">Sorangium cellulosum (strain So ce56)</name>
    <name type="common">Polyangium cellulosum (strain So ce56)</name>
    <dbReference type="NCBI Taxonomy" id="448385"/>
    <lineage>
        <taxon>Bacteria</taxon>
        <taxon>Pseudomonadati</taxon>
        <taxon>Myxococcota</taxon>
        <taxon>Polyangia</taxon>
        <taxon>Polyangiales</taxon>
        <taxon>Polyangiaceae</taxon>
        <taxon>Sorangium</taxon>
    </lineage>
</organism>
<dbReference type="Gene3D" id="1.10.8.60">
    <property type="match status" value="1"/>
</dbReference>
<dbReference type="PROSITE" id="PS00676">
    <property type="entry name" value="SIGMA54_INTERACT_2"/>
    <property type="match status" value="1"/>
</dbReference>
<evidence type="ECO:0000313" key="9">
    <source>
        <dbReference type="Proteomes" id="UP000002139"/>
    </source>
</evidence>
<dbReference type="FunFam" id="3.40.50.300:FF:000006">
    <property type="entry name" value="DNA-binding transcriptional regulator NtrC"/>
    <property type="match status" value="1"/>
</dbReference>
<dbReference type="Proteomes" id="UP000002139">
    <property type="component" value="Chromosome"/>
</dbReference>